<dbReference type="KEGG" id="hsr:HSBAA_42710"/>
<protein>
    <submittedName>
        <fullName evidence="1">Uncharacterized protein</fullName>
    </submittedName>
</protein>
<proteinExistence type="predicted"/>
<sequence length="83" mass="9294">MEQSYGSLLSAAIELQLNQQQLLTTTSELRETIDEQLFWVANSRPLDFNWLRQLPNNLRLEWQGGGSGVPFCPLVGKGSLGKC</sequence>
<dbReference type="Proteomes" id="UP000320231">
    <property type="component" value="Chromosome"/>
</dbReference>
<dbReference type="AlphaFoldDB" id="A0A455UAC6"/>
<organism evidence="1 2">
    <name type="scientific">Vreelandella sulfidaeris</name>
    <dbReference type="NCBI Taxonomy" id="115553"/>
    <lineage>
        <taxon>Bacteria</taxon>
        <taxon>Pseudomonadati</taxon>
        <taxon>Pseudomonadota</taxon>
        <taxon>Gammaproteobacteria</taxon>
        <taxon>Oceanospirillales</taxon>
        <taxon>Halomonadaceae</taxon>
        <taxon>Vreelandella</taxon>
    </lineage>
</organism>
<gene>
    <name evidence="1" type="ORF">HSBAA_42710</name>
</gene>
<name>A0A455UAC6_9GAMM</name>
<dbReference type="EMBL" id="AP019514">
    <property type="protein sequence ID" value="BBI62965.1"/>
    <property type="molecule type" value="Genomic_DNA"/>
</dbReference>
<reference evidence="1 2" key="1">
    <citation type="journal article" date="2019" name="Microbiol. Resour. Announc.">
        <title>Complete Genome Sequence of Halomonas sulfidaeris Strain Esulfide1 Isolated from a Metal Sulfide Rock at a Depth of 2,200 Meters, Obtained Using Nanopore Sequencing.</title>
        <authorList>
            <person name="Saito M."/>
            <person name="Nishigata A."/>
            <person name="Galipon J."/>
            <person name="Arakawa K."/>
        </authorList>
    </citation>
    <scope>NUCLEOTIDE SEQUENCE [LARGE SCALE GENOMIC DNA]</scope>
    <source>
        <strain evidence="1 2">ATCC BAA-803</strain>
    </source>
</reference>
<accession>A0A455UAC6</accession>
<evidence type="ECO:0000313" key="2">
    <source>
        <dbReference type="Proteomes" id="UP000320231"/>
    </source>
</evidence>
<evidence type="ECO:0000313" key="1">
    <source>
        <dbReference type="EMBL" id="BBI62965.1"/>
    </source>
</evidence>